<feature type="chain" id="PRO_5045144297" evidence="1">
    <location>
        <begin position="20"/>
        <end position="409"/>
    </location>
</feature>
<gene>
    <name evidence="2" type="ORF">OCL97_07590</name>
</gene>
<dbReference type="PANTHER" id="PTHR30203:SF24">
    <property type="entry name" value="BLR4935 PROTEIN"/>
    <property type="match status" value="1"/>
</dbReference>
<dbReference type="SUPFAM" id="SSF56954">
    <property type="entry name" value="Outer membrane efflux proteins (OEP)"/>
    <property type="match status" value="1"/>
</dbReference>
<evidence type="ECO:0000313" key="3">
    <source>
        <dbReference type="Proteomes" id="UP001598130"/>
    </source>
</evidence>
<keyword evidence="1" id="KW-0732">Signal</keyword>
<protein>
    <submittedName>
        <fullName evidence="2">TolC family protein</fullName>
    </submittedName>
</protein>
<sequence length="409" mass="43483">MRTAWLFAASAMLASATQAAPLTFDAALRLAEQSAPSLAAKSLNVVAARSSAIAAGRLPDLKLRVGLDNFPVSGPPAWRFGPESMTMATLGVMQDVPSAAKRRAARDRAAADIGVAEASGRLEVRDVRLGAALAWIDLHYAERRLAALEEVSQALAPLRETAPAQIMAGAARPAQVLEVDQLTAALGDRRAELTAVIAKARADLARWTGDPTPDAAGAPPSYSLDPESLRAGLDALPALTALEALARQADADLAVARADKHPDWSWEFAYQRRDPMWGDMISVGATVSLPIFARKRQDPLVAARTASASRVRLEREAARRQIGAAFDTDLADQALLRNRLARAEATLIPLAKRRADLETASYAAGSAGLDNVLEAFLALADAHIDRLDREAALSRDTVRIALTYGTEAP</sequence>
<proteinExistence type="predicted"/>
<name>A0ABW6CL77_9CAUL</name>
<accession>A0ABW6CL77</accession>
<evidence type="ECO:0000313" key="2">
    <source>
        <dbReference type="EMBL" id="MFD3263822.1"/>
    </source>
</evidence>
<feature type="signal peptide" evidence="1">
    <location>
        <begin position="1"/>
        <end position="19"/>
    </location>
</feature>
<evidence type="ECO:0000256" key="1">
    <source>
        <dbReference type="SAM" id="SignalP"/>
    </source>
</evidence>
<dbReference type="PANTHER" id="PTHR30203">
    <property type="entry name" value="OUTER MEMBRANE CATION EFFLUX PROTEIN"/>
    <property type="match status" value="1"/>
</dbReference>
<dbReference type="InterPro" id="IPR010131">
    <property type="entry name" value="MdtP/NodT-like"/>
</dbReference>
<dbReference type="Proteomes" id="UP001598130">
    <property type="component" value="Unassembled WGS sequence"/>
</dbReference>
<dbReference type="EMBL" id="JAOTJD010000011">
    <property type="protein sequence ID" value="MFD3263822.1"/>
    <property type="molecule type" value="Genomic_DNA"/>
</dbReference>
<reference evidence="2 3" key="1">
    <citation type="submission" date="2022-09" db="EMBL/GenBank/DDBJ databases">
        <title>New species of Phenylobacterium.</title>
        <authorList>
            <person name="Mieszkin S."/>
        </authorList>
    </citation>
    <scope>NUCLEOTIDE SEQUENCE [LARGE SCALE GENOMIC DNA]</scope>
    <source>
        <strain evidence="2 3">HK31-G</strain>
    </source>
</reference>
<comment type="caution">
    <text evidence="2">The sequence shown here is derived from an EMBL/GenBank/DDBJ whole genome shotgun (WGS) entry which is preliminary data.</text>
</comment>
<organism evidence="2 3">
    <name type="scientific">Phenylobacterium ferrooxidans</name>
    <dbReference type="NCBI Taxonomy" id="2982689"/>
    <lineage>
        <taxon>Bacteria</taxon>
        <taxon>Pseudomonadati</taxon>
        <taxon>Pseudomonadota</taxon>
        <taxon>Alphaproteobacteria</taxon>
        <taxon>Caulobacterales</taxon>
        <taxon>Caulobacteraceae</taxon>
        <taxon>Phenylobacterium</taxon>
    </lineage>
</organism>
<dbReference type="RefSeq" id="WP_377369022.1">
    <property type="nucleotide sequence ID" value="NZ_JAOTJD010000011.1"/>
</dbReference>
<keyword evidence="3" id="KW-1185">Reference proteome</keyword>
<dbReference type="Gene3D" id="1.20.1600.10">
    <property type="entry name" value="Outer membrane efflux proteins (OEP)"/>
    <property type="match status" value="1"/>
</dbReference>